<evidence type="ECO:0000313" key="1">
    <source>
        <dbReference type="EMBL" id="NDW47990.1"/>
    </source>
</evidence>
<evidence type="ECO:0008006" key="2">
    <source>
        <dbReference type="Google" id="ProtNLM"/>
    </source>
</evidence>
<dbReference type="SUPFAM" id="SSF53756">
    <property type="entry name" value="UDP-Glycosyltransferase/glycogen phosphorylase"/>
    <property type="match status" value="1"/>
</dbReference>
<name>A0A6B2NY32_9RHOB</name>
<sequence length="291" mass="32687">MTPARDTAIAILPYGQRLGPDLARMPVDRLSWPLGCPARLSGATVGDLGPDDHLIVYPRTDTHFRLQRGTRAQISLIMAEPAVIHGKHYALLRLTWRRFFRVLTFNQEALGRLPNARLVPFGTTWVPEWRGLTPSKTKNCSLIASAKRDSEGHKLRHAVVDWARATGQAMDVLGRGYQPFETKADGLAPYRYSVVIENVRERNYFSEKLLDAVFCETVPIYWGCPNIDDFVDPAAMILCETEEEVRAAVLQVGPEDYAARLPALRALREQLAPFADHELRAARMIRNEIGG</sequence>
<comment type="caution">
    <text evidence="1">The sequence shown here is derived from an EMBL/GenBank/DDBJ whole genome shotgun (WGS) entry which is preliminary data.</text>
</comment>
<dbReference type="AlphaFoldDB" id="A0A6B2NY32"/>
<dbReference type="EMBL" id="JAAGOX010000057">
    <property type="protein sequence ID" value="NDW47990.1"/>
    <property type="molecule type" value="Genomic_DNA"/>
</dbReference>
<protein>
    <recommendedName>
        <fullName evidence="2">Glycosyltransferase</fullName>
    </recommendedName>
</protein>
<gene>
    <name evidence="1" type="ORF">G0P99_23840</name>
</gene>
<dbReference type="Gene3D" id="3.40.50.11660">
    <property type="entry name" value="Glycosyl transferase family 10, C-terminal domain"/>
    <property type="match status" value="1"/>
</dbReference>
<organism evidence="1">
    <name type="scientific">Ruegeria sp. PrR005</name>
    <dbReference type="NCBI Taxonomy" id="2706882"/>
    <lineage>
        <taxon>Bacteria</taxon>
        <taxon>Pseudomonadati</taxon>
        <taxon>Pseudomonadota</taxon>
        <taxon>Alphaproteobacteria</taxon>
        <taxon>Rhodobacterales</taxon>
        <taxon>Roseobacteraceae</taxon>
        <taxon>Ruegeria</taxon>
    </lineage>
</organism>
<dbReference type="InterPro" id="IPR038577">
    <property type="entry name" value="GT10-like_C_sf"/>
</dbReference>
<dbReference type="RefSeq" id="WP_164132996.1">
    <property type="nucleotide sequence ID" value="NZ_JAAGOX010000057.1"/>
</dbReference>
<proteinExistence type="predicted"/>
<accession>A0A6B2NY32</accession>
<reference evidence="1" key="1">
    <citation type="submission" date="2020-02" db="EMBL/GenBank/DDBJ databases">
        <title>Delineation of the pyrene-degrading pathway in Roseobacter clade bacteria by genomic analysis.</title>
        <authorList>
            <person name="Zhou H."/>
            <person name="Wang H."/>
        </authorList>
    </citation>
    <scope>NUCLEOTIDE SEQUENCE</scope>
    <source>
        <strain evidence="1">PrR005</strain>
    </source>
</reference>